<evidence type="ECO:0000313" key="2">
    <source>
        <dbReference type="Proteomes" id="UP000254209"/>
    </source>
</evidence>
<dbReference type="STRING" id="1120980.GCA_000745955_01479"/>
<dbReference type="EMBL" id="UFSO01000002">
    <property type="protein sequence ID" value="SSY70030.1"/>
    <property type="molecule type" value="Genomic_DNA"/>
</dbReference>
<keyword evidence="2" id="KW-1185">Reference proteome</keyword>
<dbReference type="AlphaFoldDB" id="A0A376BK53"/>
<organism evidence="1 2">
    <name type="scientific">Alysiella crassa</name>
    <dbReference type="NCBI Taxonomy" id="153491"/>
    <lineage>
        <taxon>Bacteria</taxon>
        <taxon>Pseudomonadati</taxon>
        <taxon>Pseudomonadota</taxon>
        <taxon>Betaproteobacteria</taxon>
        <taxon>Neisseriales</taxon>
        <taxon>Neisseriaceae</taxon>
        <taxon>Alysiella</taxon>
    </lineage>
</organism>
<name>A0A376BK53_9NEIS</name>
<evidence type="ECO:0000313" key="1">
    <source>
        <dbReference type="EMBL" id="SSY70030.1"/>
    </source>
</evidence>
<gene>
    <name evidence="1" type="ORF">NCTC10283_00093</name>
</gene>
<dbReference type="Proteomes" id="UP000254209">
    <property type="component" value="Unassembled WGS sequence"/>
</dbReference>
<dbReference type="RefSeq" id="WP_156961049.1">
    <property type="nucleotide sequence ID" value="NZ_CP091519.2"/>
</dbReference>
<reference evidence="1 2" key="1">
    <citation type="submission" date="2018-06" db="EMBL/GenBank/DDBJ databases">
        <authorList>
            <consortium name="Pathogen Informatics"/>
            <person name="Doyle S."/>
        </authorList>
    </citation>
    <scope>NUCLEOTIDE SEQUENCE [LARGE SCALE GENOMIC DNA]</scope>
    <source>
        <strain evidence="1 2">NCTC10283</strain>
    </source>
</reference>
<accession>A0A376BK53</accession>
<sequence length="48" mass="5490">MKGFLWGALCAFPMVGAWLLMGGELPQWDNPTSPISPEAVDKWRWRWG</sequence>
<protein>
    <submittedName>
        <fullName evidence="1">Uncharacterized protein</fullName>
    </submittedName>
</protein>
<proteinExistence type="predicted"/>